<reference evidence="1 2" key="1">
    <citation type="journal article" date="2019" name="Commun. Biol.">
        <title>The bagworm genome reveals a unique fibroin gene that provides high tensile strength.</title>
        <authorList>
            <person name="Kono N."/>
            <person name="Nakamura H."/>
            <person name="Ohtoshi R."/>
            <person name="Tomita M."/>
            <person name="Numata K."/>
            <person name="Arakawa K."/>
        </authorList>
    </citation>
    <scope>NUCLEOTIDE SEQUENCE [LARGE SCALE GENOMIC DNA]</scope>
</reference>
<dbReference type="EMBL" id="BGZK01000478">
    <property type="protein sequence ID" value="GBP46161.1"/>
    <property type="molecule type" value="Genomic_DNA"/>
</dbReference>
<sequence length="114" mass="13137">MDERVDRQQSDPIKVIKVSLFLLRYGTLKMERFIDPGFVQIGIRLMDNHSGIRVENCTRNKIEKGIRIKMKSRIGTEIENWSGVENGCGVDFRNKSLIRIGLKSRTGIEIDSDR</sequence>
<comment type="caution">
    <text evidence="1">The sequence shown here is derived from an EMBL/GenBank/DDBJ whole genome shotgun (WGS) entry which is preliminary data.</text>
</comment>
<dbReference type="Proteomes" id="UP000299102">
    <property type="component" value="Unassembled WGS sequence"/>
</dbReference>
<evidence type="ECO:0000313" key="2">
    <source>
        <dbReference type="Proteomes" id="UP000299102"/>
    </source>
</evidence>
<evidence type="ECO:0000313" key="1">
    <source>
        <dbReference type="EMBL" id="GBP46161.1"/>
    </source>
</evidence>
<keyword evidence="2" id="KW-1185">Reference proteome</keyword>
<name>A0A4C1W527_EUMVA</name>
<proteinExistence type="predicted"/>
<accession>A0A4C1W527</accession>
<gene>
    <name evidence="1" type="ORF">EVAR_24568_1</name>
</gene>
<protein>
    <submittedName>
        <fullName evidence="1">Uncharacterized protein</fullName>
    </submittedName>
</protein>
<organism evidence="1 2">
    <name type="scientific">Eumeta variegata</name>
    <name type="common">Bagworm moth</name>
    <name type="synonym">Eumeta japonica</name>
    <dbReference type="NCBI Taxonomy" id="151549"/>
    <lineage>
        <taxon>Eukaryota</taxon>
        <taxon>Metazoa</taxon>
        <taxon>Ecdysozoa</taxon>
        <taxon>Arthropoda</taxon>
        <taxon>Hexapoda</taxon>
        <taxon>Insecta</taxon>
        <taxon>Pterygota</taxon>
        <taxon>Neoptera</taxon>
        <taxon>Endopterygota</taxon>
        <taxon>Lepidoptera</taxon>
        <taxon>Glossata</taxon>
        <taxon>Ditrysia</taxon>
        <taxon>Tineoidea</taxon>
        <taxon>Psychidae</taxon>
        <taxon>Oiketicinae</taxon>
        <taxon>Eumeta</taxon>
    </lineage>
</organism>
<dbReference type="AlphaFoldDB" id="A0A4C1W527"/>